<comment type="caution">
    <text evidence="2">The sequence shown here is derived from an EMBL/GenBank/DDBJ whole genome shotgun (WGS) entry which is preliminary data.</text>
</comment>
<evidence type="ECO:0000313" key="2">
    <source>
        <dbReference type="EMBL" id="MBF1166419.1"/>
    </source>
</evidence>
<organism evidence="2 3">
    <name type="scientific">Dechloromonas agitata</name>
    <dbReference type="NCBI Taxonomy" id="73030"/>
    <lineage>
        <taxon>Bacteria</taxon>
        <taxon>Pseudomonadati</taxon>
        <taxon>Pseudomonadota</taxon>
        <taxon>Betaproteobacteria</taxon>
        <taxon>Rhodocyclales</taxon>
        <taxon>Azonexaceae</taxon>
        <taxon>Dechloromonas</taxon>
    </lineage>
</organism>
<keyword evidence="1" id="KW-1133">Transmembrane helix</keyword>
<keyword evidence="1" id="KW-0812">Transmembrane</keyword>
<gene>
    <name evidence="2" type="ORF">HXL68_15435</name>
</gene>
<feature type="transmembrane region" description="Helical" evidence="1">
    <location>
        <begin position="65"/>
        <end position="84"/>
    </location>
</feature>
<evidence type="ECO:0000256" key="1">
    <source>
        <dbReference type="SAM" id="Phobius"/>
    </source>
</evidence>
<feature type="transmembrane region" description="Helical" evidence="1">
    <location>
        <begin position="35"/>
        <end position="53"/>
    </location>
</feature>
<feature type="transmembrane region" description="Helical" evidence="1">
    <location>
        <begin position="12"/>
        <end position="29"/>
    </location>
</feature>
<proteinExistence type="predicted"/>
<name>A0A930BVF0_9RHOO</name>
<keyword evidence="1" id="KW-0472">Membrane</keyword>
<feature type="non-terminal residue" evidence="2">
    <location>
        <position position="104"/>
    </location>
</feature>
<accession>A0A930BVF0</accession>
<sequence length="104" mass="11270">MTDIRRDLARNTLAILCILGLIGLSLWVLRPFLAASVWAAMLVVATWPLFRGLEERLGGRRGVAVALMTLAMLLLLVLPLWLAIDTMLDHADQLAAAGISVAAH</sequence>
<dbReference type="Proteomes" id="UP000718593">
    <property type="component" value="Unassembled WGS sequence"/>
</dbReference>
<dbReference type="EMBL" id="JABZMI010000448">
    <property type="protein sequence ID" value="MBF1166419.1"/>
    <property type="molecule type" value="Genomic_DNA"/>
</dbReference>
<reference evidence="2" key="1">
    <citation type="submission" date="2020-04" db="EMBL/GenBank/DDBJ databases">
        <title>Deep metagenomics examines the oral microbiome during advanced dental caries in children, revealing novel taxa and co-occurrences with host molecules.</title>
        <authorList>
            <person name="Baker J.L."/>
            <person name="Morton J.T."/>
            <person name="Dinis M."/>
            <person name="Alvarez R."/>
            <person name="Tran N.C."/>
            <person name="Knight R."/>
            <person name="Edlund A."/>
        </authorList>
    </citation>
    <scope>NUCLEOTIDE SEQUENCE</scope>
    <source>
        <strain evidence="2">JCVI_32_bin.24</strain>
    </source>
</reference>
<protein>
    <submittedName>
        <fullName evidence="2">AI-2E family transporter</fullName>
    </submittedName>
</protein>
<evidence type="ECO:0000313" key="3">
    <source>
        <dbReference type="Proteomes" id="UP000718593"/>
    </source>
</evidence>
<dbReference type="AlphaFoldDB" id="A0A930BVF0"/>